<dbReference type="AlphaFoldDB" id="A0A9P6FEI5"/>
<dbReference type="Proteomes" id="UP000723463">
    <property type="component" value="Unassembled WGS sequence"/>
</dbReference>
<evidence type="ECO:0000256" key="4">
    <source>
        <dbReference type="ARBA" id="ARBA00022927"/>
    </source>
</evidence>
<evidence type="ECO:0000259" key="7">
    <source>
        <dbReference type="PROSITE" id="PS51312"/>
    </source>
</evidence>
<keyword evidence="9" id="KW-1185">Reference proteome</keyword>
<protein>
    <recommendedName>
        <fullName evidence="7">SB domain-containing protein</fullName>
    </recommendedName>
</protein>
<sequence length="191" mass="21976">MSSSQQPSDLSQQQQNRYPTPSNFGLSTQQLTPQQAQLYTKLQTALLEFNTASSREMDNLVNVNKQLNDAENRTKAELLSLRDLSTKIQHNIVTLNRCTEQLNVKIEQIRTWPEEPVDEIICGSSVVHNQLFELVAEEIAIEDTIYYLDQALSQDKVELNAYMKHVRNLSREQFMKKSLIKKVKTQLGHVE</sequence>
<dbReference type="InterPro" id="IPR017916">
    <property type="entry name" value="SB_dom"/>
</dbReference>
<feature type="domain" description="SB" evidence="7">
    <location>
        <begin position="125"/>
        <end position="191"/>
    </location>
</feature>
<reference evidence="8" key="1">
    <citation type="journal article" date="2020" name="Fungal Divers.">
        <title>Resolving the Mortierellaceae phylogeny through synthesis of multi-gene phylogenetics and phylogenomics.</title>
        <authorList>
            <person name="Vandepol N."/>
            <person name="Liber J."/>
            <person name="Desiro A."/>
            <person name="Na H."/>
            <person name="Kennedy M."/>
            <person name="Barry K."/>
            <person name="Grigoriev I.V."/>
            <person name="Miller A.N."/>
            <person name="O'Donnell K."/>
            <person name="Stajich J.E."/>
            <person name="Bonito G."/>
        </authorList>
    </citation>
    <scope>NUCLEOTIDE SEQUENCE</scope>
    <source>
        <strain evidence="8">NRRL 2591</strain>
    </source>
</reference>
<dbReference type="GO" id="GO:0015031">
    <property type="term" value="P:protein transport"/>
    <property type="evidence" value="ECO:0007669"/>
    <property type="project" value="UniProtKB-UniRule"/>
</dbReference>
<organism evidence="8 9">
    <name type="scientific">Mortierella hygrophila</name>
    <dbReference type="NCBI Taxonomy" id="979708"/>
    <lineage>
        <taxon>Eukaryota</taxon>
        <taxon>Fungi</taxon>
        <taxon>Fungi incertae sedis</taxon>
        <taxon>Mucoromycota</taxon>
        <taxon>Mortierellomycotina</taxon>
        <taxon>Mortierellomycetes</taxon>
        <taxon>Mortierellales</taxon>
        <taxon>Mortierellaceae</taxon>
        <taxon>Mortierella</taxon>
    </lineage>
</organism>
<dbReference type="InterPro" id="IPR037202">
    <property type="entry name" value="ESCRT_assembly_dom"/>
</dbReference>
<feature type="compositionally biased region" description="Low complexity" evidence="6">
    <location>
        <begin position="1"/>
        <end position="15"/>
    </location>
</feature>
<gene>
    <name evidence="8" type="ORF">EC957_003472</name>
</gene>
<evidence type="ECO:0000256" key="6">
    <source>
        <dbReference type="SAM" id="MobiDB-lite"/>
    </source>
</evidence>
<dbReference type="EMBL" id="JAAAXW010000018">
    <property type="protein sequence ID" value="KAF9549522.1"/>
    <property type="molecule type" value="Genomic_DNA"/>
</dbReference>
<dbReference type="GO" id="GO:0000813">
    <property type="term" value="C:ESCRT I complex"/>
    <property type="evidence" value="ECO:0007669"/>
    <property type="project" value="TreeGrafter"/>
</dbReference>
<dbReference type="Gene3D" id="6.10.140.820">
    <property type="match status" value="1"/>
</dbReference>
<dbReference type="GO" id="GO:0043130">
    <property type="term" value="F:ubiquitin binding"/>
    <property type="evidence" value="ECO:0007669"/>
    <property type="project" value="TreeGrafter"/>
</dbReference>
<evidence type="ECO:0000313" key="8">
    <source>
        <dbReference type="EMBL" id="KAF9549522.1"/>
    </source>
</evidence>
<evidence type="ECO:0000256" key="1">
    <source>
        <dbReference type="ARBA" id="ARBA00004177"/>
    </source>
</evidence>
<comment type="caution">
    <text evidence="8">The sequence shown here is derived from an EMBL/GenBank/DDBJ whole genome shotgun (WGS) entry which is preliminary data.</text>
</comment>
<feature type="region of interest" description="Disordered" evidence="6">
    <location>
        <begin position="1"/>
        <end position="27"/>
    </location>
</feature>
<dbReference type="Pfam" id="PF09454">
    <property type="entry name" value="Vps23_core"/>
    <property type="match status" value="1"/>
</dbReference>
<keyword evidence="3" id="KW-0967">Endosome</keyword>
<dbReference type="PANTHER" id="PTHR23306:SF3">
    <property type="entry name" value="TUMOR SUPPRESSOR PROTEIN 101"/>
    <property type="match status" value="1"/>
</dbReference>
<proteinExistence type="predicted"/>
<evidence type="ECO:0000313" key="9">
    <source>
        <dbReference type="Proteomes" id="UP000723463"/>
    </source>
</evidence>
<name>A0A9P6FEI5_9FUNG</name>
<comment type="subcellular location">
    <subcellularLocation>
        <location evidence="1">Endosome</location>
    </subcellularLocation>
</comment>
<accession>A0A9P6FEI5</accession>
<dbReference type="InterPro" id="IPR052070">
    <property type="entry name" value="ESCRT-I_UEV_domain"/>
</dbReference>
<feature type="compositionally biased region" description="Polar residues" evidence="6">
    <location>
        <begin position="16"/>
        <end position="27"/>
    </location>
</feature>
<dbReference type="GO" id="GO:0072666">
    <property type="term" value="P:establishment of protein localization to vacuole"/>
    <property type="evidence" value="ECO:0007669"/>
    <property type="project" value="UniProtKB-ARBA"/>
</dbReference>
<dbReference type="PROSITE" id="PS51312">
    <property type="entry name" value="SB"/>
    <property type="match status" value="1"/>
</dbReference>
<keyword evidence="2 5" id="KW-0813">Transport</keyword>
<keyword evidence="4 5" id="KW-0653">Protein transport</keyword>
<evidence type="ECO:0000256" key="3">
    <source>
        <dbReference type="ARBA" id="ARBA00022753"/>
    </source>
</evidence>
<evidence type="ECO:0000256" key="5">
    <source>
        <dbReference type="PROSITE-ProRule" id="PRU00644"/>
    </source>
</evidence>
<dbReference type="PANTHER" id="PTHR23306">
    <property type="entry name" value="TUMOR SUSCEPTIBILITY GENE 101 PROTEIN-RELATED"/>
    <property type="match status" value="1"/>
</dbReference>
<dbReference type="SUPFAM" id="SSF140111">
    <property type="entry name" value="Endosomal sorting complex assembly domain"/>
    <property type="match status" value="1"/>
</dbReference>
<evidence type="ECO:0000256" key="2">
    <source>
        <dbReference type="ARBA" id="ARBA00022448"/>
    </source>
</evidence>
<dbReference type="GO" id="GO:0043162">
    <property type="term" value="P:ubiquitin-dependent protein catabolic process via the multivesicular body sorting pathway"/>
    <property type="evidence" value="ECO:0007669"/>
    <property type="project" value="UniProtKB-ARBA"/>
</dbReference>